<dbReference type="EMBL" id="QHJQ01000002">
    <property type="protein sequence ID" value="PXA04931.1"/>
    <property type="molecule type" value="Genomic_DNA"/>
</dbReference>
<evidence type="ECO:0000256" key="6">
    <source>
        <dbReference type="SAM" id="Phobius"/>
    </source>
</evidence>
<organism evidence="8 9">
    <name type="scientific">Coraliomargarita sinensis</name>
    <dbReference type="NCBI Taxonomy" id="2174842"/>
    <lineage>
        <taxon>Bacteria</taxon>
        <taxon>Pseudomonadati</taxon>
        <taxon>Verrucomicrobiota</taxon>
        <taxon>Opitutia</taxon>
        <taxon>Puniceicoccales</taxon>
        <taxon>Coraliomargaritaceae</taxon>
        <taxon>Coraliomargarita</taxon>
    </lineage>
</organism>
<keyword evidence="2" id="KW-1003">Cell membrane</keyword>
<feature type="transmembrane region" description="Helical" evidence="6">
    <location>
        <begin position="105"/>
        <end position="128"/>
    </location>
</feature>
<evidence type="ECO:0000313" key="8">
    <source>
        <dbReference type="EMBL" id="PXA04931.1"/>
    </source>
</evidence>
<comment type="subcellular location">
    <subcellularLocation>
        <location evidence="1">Cell membrane</location>
        <topology evidence="1">Multi-pass membrane protein</topology>
    </subcellularLocation>
</comment>
<dbReference type="Pfam" id="PF06271">
    <property type="entry name" value="RDD"/>
    <property type="match status" value="1"/>
</dbReference>
<accession>A0A317ZNG5</accession>
<dbReference type="AlphaFoldDB" id="A0A317ZNG5"/>
<feature type="transmembrane region" description="Helical" evidence="6">
    <location>
        <begin position="164"/>
        <end position="184"/>
    </location>
</feature>
<feature type="transmembrane region" description="Helical" evidence="6">
    <location>
        <begin position="41"/>
        <end position="63"/>
    </location>
</feature>
<gene>
    <name evidence="8" type="ORF">DDZ13_02910</name>
</gene>
<evidence type="ECO:0000256" key="3">
    <source>
        <dbReference type="ARBA" id="ARBA00022692"/>
    </source>
</evidence>
<dbReference type="OrthoDB" id="9793824at2"/>
<keyword evidence="9" id="KW-1185">Reference proteome</keyword>
<dbReference type="GO" id="GO:0005886">
    <property type="term" value="C:plasma membrane"/>
    <property type="evidence" value="ECO:0007669"/>
    <property type="project" value="UniProtKB-SubCell"/>
</dbReference>
<keyword evidence="3 6" id="KW-0812">Transmembrane</keyword>
<evidence type="ECO:0000256" key="1">
    <source>
        <dbReference type="ARBA" id="ARBA00004651"/>
    </source>
</evidence>
<feature type="domain" description="RDD" evidence="7">
    <location>
        <begin position="35"/>
        <end position="196"/>
    </location>
</feature>
<dbReference type="RefSeq" id="WP_110129932.1">
    <property type="nucleotide sequence ID" value="NZ_QHJQ01000002.1"/>
</dbReference>
<evidence type="ECO:0000256" key="5">
    <source>
        <dbReference type="ARBA" id="ARBA00023136"/>
    </source>
</evidence>
<evidence type="ECO:0000259" key="7">
    <source>
        <dbReference type="Pfam" id="PF06271"/>
    </source>
</evidence>
<dbReference type="InterPro" id="IPR051791">
    <property type="entry name" value="Pra-immunoreactive"/>
</dbReference>
<protein>
    <recommendedName>
        <fullName evidence="7">RDD domain-containing protein</fullName>
    </recommendedName>
</protein>
<keyword evidence="5 6" id="KW-0472">Membrane</keyword>
<name>A0A317ZNG5_9BACT</name>
<proteinExistence type="predicted"/>
<comment type="caution">
    <text evidence="8">The sequence shown here is derived from an EMBL/GenBank/DDBJ whole genome shotgun (WGS) entry which is preliminary data.</text>
</comment>
<dbReference type="PANTHER" id="PTHR36115:SF6">
    <property type="entry name" value="PROLINE-RICH ANTIGEN HOMOLOG"/>
    <property type="match status" value="1"/>
</dbReference>
<dbReference type="Proteomes" id="UP000247099">
    <property type="component" value="Unassembled WGS sequence"/>
</dbReference>
<sequence>MSQEPDNHEQEPLPPIKPDNVLDSIFSEGGPMPTARFSLRAVALVLDCILMTAVASIIIWKIALPQSHPAAFGELMQWSQEVVTWVEKQEPDTPLPEPSQELARALAVANELQLLLFWIYFAVGEAFFKGSSLGKRICRIRSVSTVNLGPPQFLAGIIRGGLKTVTLFWLFPLAFGATFIALFFNKRRQLGHDLCARTTVVDEKYVNLQPKS</sequence>
<reference evidence="8 9" key="1">
    <citation type="submission" date="2018-05" db="EMBL/GenBank/DDBJ databases">
        <title>Coraliomargarita sinensis sp. nov., isolated from a marine solar saltern.</title>
        <authorList>
            <person name="Zhou L.Y."/>
        </authorList>
    </citation>
    <scope>NUCLEOTIDE SEQUENCE [LARGE SCALE GENOMIC DNA]</scope>
    <source>
        <strain evidence="8 9">WN38</strain>
    </source>
</reference>
<dbReference type="InParanoid" id="A0A317ZNG5"/>
<dbReference type="PANTHER" id="PTHR36115">
    <property type="entry name" value="PROLINE-RICH ANTIGEN HOMOLOG-RELATED"/>
    <property type="match status" value="1"/>
</dbReference>
<dbReference type="InterPro" id="IPR010432">
    <property type="entry name" value="RDD"/>
</dbReference>
<evidence type="ECO:0000313" key="9">
    <source>
        <dbReference type="Proteomes" id="UP000247099"/>
    </source>
</evidence>
<evidence type="ECO:0000256" key="2">
    <source>
        <dbReference type="ARBA" id="ARBA00022475"/>
    </source>
</evidence>
<keyword evidence="4 6" id="KW-1133">Transmembrane helix</keyword>
<evidence type="ECO:0000256" key="4">
    <source>
        <dbReference type="ARBA" id="ARBA00022989"/>
    </source>
</evidence>